<keyword evidence="8" id="KW-0492">Microsome</keyword>
<comment type="subcellular location">
    <subcellularLocation>
        <location evidence="3">Endoplasmic reticulum membrane</location>
        <topology evidence="3">Peripheral membrane protein</topology>
    </subcellularLocation>
    <subcellularLocation>
        <location evidence="2">Microsome membrane</location>
        <topology evidence="2">Peripheral membrane protein</topology>
    </subcellularLocation>
</comment>
<dbReference type="Pfam" id="PF00067">
    <property type="entry name" value="p450"/>
    <property type="match status" value="1"/>
</dbReference>
<keyword evidence="9" id="KW-0560">Oxidoreductase</keyword>
<evidence type="ECO:0000256" key="4">
    <source>
        <dbReference type="ARBA" id="ARBA00010617"/>
    </source>
</evidence>
<dbReference type="InterPro" id="IPR036396">
    <property type="entry name" value="Cyt_P450_sf"/>
</dbReference>
<dbReference type="InterPro" id="IPR001128">
    <property type="entry name" value="Cyt_P450"/>
</dbReference>
<keyword evidence="13" id="KW-0812">Transmembrane</keyword>
<evidence type="ECO:0000313" key="14">
    <source>
        <dbReference type="EMBL" id="VVC31232.1"/>
    </source>
</evidence>
<keyword evidence="6" id="KW-0479">Metal-binding</keyword>
<evidence type="ECO:0000313" key="15">
    <source>
        <dbReference type="Proteomes" id="UP000325440"/>
    </source>
</evidence>
<accession>A0A5E4MPE8</accession>
<organism evidence="14 15">
    <name type="scientific">Cinara cedri</name>
    <dbReference type="NCBI Taxonomy" id="506608"/>
    <lineage>
        <taxon>Eukaryota</taxon>
        <taxon>Metazoa</taxon>
        <taxon>Ecdysozoa</taxon>
        <taxon>Arthropoda</taxon>
        <taxon>Hexapoda</taxon>
        <taxon>Insecta</taxon>
        <taxon>Pterygota</taxon>
        <taxon>Neoptera</taxon>
        <taxon>Paraneoptera</taxon>
        <taxon>Hemiptera</taxon>
        <taxon>Sternorrhyncha</taxon>
        <taxon>Aphidomorpha</taxon>
        <taxon>Aphidoidea</taxon>
        <taxon>Aphididae</taxon>
        <taxon>Lachninae</taxon>
        <taxon>Cinara</taxon>
    </lineage>
</organism>
<dbReference type="EMBL" id="CABPRJ010000663">
    <property type="protein sequence ID" value="VVC31232.1"/>
    <property type="molecule type" value="Genomic_DNA"/>
</dbReference>
<protein>
    <submittedName>
        <fullName evidence="14">Cytochrome P450</fullName>
    </submittedName>
</protein>
<evidence type="ECO:0000256" key="5">
    <source>
        <dbReference type="ARBA" id="ARBA00022617"/>
    </source>
</evidence>
<evidence type="ECO:0000256" key="10">
    <source>
        <dbReference type="ARBA" id="ARBA00023004"/>
    </source>
</evidence>
<dbReference type="GO" id="GO:0005506">
    <property type="term" value="F:iron ion binding"/>
    <property type="evidence" value="ECO:0007669"/>
    <property type="project" value="InterPro"/>
</dbReference>
<evidence type="ECO:0000256" key="8">
    <source>
        <dbReference type="ARBA" id="ARBA00022848"/>
    </source>
</evidence>
<comment type="similarity">
    <text evidence="4">Belongs to the cytochrome P450 family.</text>
</comment>
<evidence type="ECO:0000256" key="11">
    <source>
        <dbReference type="ARBA" id="ARBA00023033"/>
    </source>
</evidence>
<evidence type="ECO:0000256" key="3">
    <source>
        <dbReference type="ARBA" id="ARBA00004406"/>
    </source>
</evidence>
<dbReference type="PANTHER" id="PTHR24291">
    <property type="entry name" value="CYTOCHROME P450 FAMILY 4"/>
    <property type="match status" value="1"/>
</dbReference>
<keyword evidence="12 13" id="KW-0472">Membrane</keyword>
<evidence type="ECO:0000256" key="1">
    <source>
        <dbReference type="ARBA" id="ARBA00001971"/>
    </source>
</evidence>
<sequence>MFGKLWWMQMFQGIGSVYFNNSMFGYPVTETPSIVFAVFMVFAILLCYDKWNRRPYETLANKLRGPPDYPIIGSCLESFGDFYEKAMNFGELYNYSTFKLWVGSYFIVVIPKPEDIQIILNSLQALDKGIVYNLLAKFLGKGLVTAPVDKWKIHRRLINPLFKYENIKEMFFPIFQEKSKLLIQNLQKETGKTRPFNILDYASDITLNTVCQTTMDYNLDSQADMGFKKSVTK</sequence>
<dbReference type="OrthoDB" id="1470350at2759"/>
<gene>
    <name evidence="14" type="ORF">CINCED_3A022072</name>
</gene>
<dbReference type="GO" id="GO:0004497">
    <property type="term" value="F:monooxygenase activity"/>
    <property type="evidence" value="ECO:0007669"/>
    <property type="project" value="UniProtKB-KW"/>
</dbReference>
<evidence type="ECO:0000256" key="13">
    <source>
        <dbReference type="SAM" id="Phobius"/>
    </source>
</evidence>
<dbReference type="GO" id="GO:0016705">
    <property type="term" value="F:oxidoreductase activity, acting on paired donors, with incorporation or reduction of molecular oxygen"/>
    <property type="evidence" value="ECO:0007669"/>
    <property type="project" value="InterPro"/>
</dbReference>
<keyword evidence="11" id="KW-0503">Monooxygenase</keyword>
<dbReference type="SUPFAM" id="SSF48264">
    <property type="entry name" value="Cytochrome P450"/>
    <property type="match status" value="1"/>
</dbReference>
<dbReference type="InterPro" id="IPR050196">
    <property type="entry name" value="Cytochrome_P450_Monoox"/>
</dbReference>
<dbReference type="Proteomes" id="UP000325440">
    <property type="component" value="Unassembled WGS sequence"/>
</dbReference>
<evidence type="ECO:0000256" key="12">
    <source>
        <dbReference type="ARBA" id="ARBA00023136"/>
    </source>
</evidence>
<evidence type="ECO:0000256" key="6">
    <source>
        <dbReference type="ARBA" id="ARBA00022723"/>
    </source>
</evidence>
<keyword evidence="15" id="KW-1185">Reference proteome</keyword>
<dbReference type="Gene3D" id="1.10.630.10">
    <property type="entry name" value="Cytochrome P450"/>
    <property type="match status" value="1"/>
</dbReference>
<evidence type="ECO:0000256" key="2">
    <source>
        <dbReference type="ARBA" id="ARBA00004174"/>
    </source>
</evidence>
<comment type="cofactor">
    <cofactor evidence="1">
        <name>heme</name>
        <dbReference type="ChEBI" id="CHEBI:30413"/>
    </cofactor>
</comment>
<reference evidence="14 15" key="1">
    <citation type="submission" date="2019-08" db="EMBL/GenBank/DDBJ databases">
        <authorList>
            <person name="Alioto T."/>
            <person name="Alioto T."/>
            <person name="Gomez Garrido J."/>
        </authorList>
    </citation>
    <scope>NUCLEOTIDE SEQUENCE [LARGE SCALE GENOMIC DNA]</scope>
</reference>
<keyword evidence="5" id="KW-0349">Heme</keyword>
<proteinExistence type="inferred from homology"/>
<dbReference type="PANTHER" id="PTHR24291:SF189">
    <property type="entry name" value="CYTOCHROME P450 4C3-RELATED"/>
    <property type="match status" value="1"/>
</dbReference>
<keyword evidence="10" id="KW-0408">Iron</keyword>
<evidence type="ECO:0000256" key="9">
    <source>
        <dbReference type="ARBA" id="ARBA00023002"/>
    </source>
</evidence>
<keyword evidence="7" id="KW-0256">Endoplasmic reticulum</keyword>
<dbReference type="AlphaFoldDB" id="A0A5E4MPE8"/>
<evidence type="ECO:0000256" key="7">
    <source>
        <dbReference type="ARBA" id="ARBA00022824"/>
    </source>
</evidence>
<dbReference type="GO" id="GO:0020037">
    <property type="term" value="F:heme binding"/>
    <property type="evidence" value="ECO:0007669"/>
    <property type="project" value="InterPro"/>
</dbReference>
<keyword evidence="13" id="KW-1133">Transmembrane helix</keyword>
<dbReference type="GO" id="GO:0005789">
    <property type="term" value="C:endoplasmic reticulum membrane"/>
    <property type="evidence" value="ECO:0007669"/>
    <property type="project" value="UniProtKB-SubCell"/>
</dbReference>
<feature type="transmembrane region" description="Helical" evidence="13">
    <location>
        <begin position="31"/>
        <end position="48"/>
    </location>
</feature>
<name>A0A5E4MPE8_9HEMI</name>